<organism evidence="1 2">
    <name type="scientific">Eubacterium album</name>
    <dbReference type="NCBI Taxonomy" id="2978477"/>
    <lineage>
        <taxon>Bacteria</taxon>
        <taxon>Bacillati</taxon>
        <taxon>Bacillota</taxon>
        <taxon>Clostridia</taxon>
        <taxon>Eubacteriales</taxon>
        <taxon>Eubacteriaceae</taxon>
        <taxon>Eubacterium</taxon>
    </lineage>
</organism>
<dbReference type="Gene3D" id="2.60.40.4270">
    <property type="entry name" value="Listeria-Bacteroides repeat domain"/>
    <property type="match status" value="2"/>
</dbReference>
<gene>
    <name evidence="1" type="ORF">N5B56_01310</name>
</gene>
<dbReference type="InterPro" id="IPR006626">
    <property type="entry name" value="PbH1"/>
</dbReference>
<name>A0ABT2LWP4_9FIRM</name>
<keyword evidence="2" id="KW-1185">Reference proteome</keyword>
<evidence type="ECO:0008006" key="3">
    <source>
        <dbReference type="Google" id="ProtNLM"/>
    </source>
</evidence>
<comment type="caution">
    <text evidence="1">The sequence shown here is derived from an EMBL/GenBank/DDBJ whole genome shotgun (WGS) entry which is preliminary data.</text>
</comment>
<dbReference type="SMART" id="SM00710">
    <property type="entry name" value="PbH1"/>
    <property type="match status" value="18"/>
</dbReference>
<dbReference type="InterPro" id="IPR042229">
    <property type="entry name" value="Listeria/Bacterioides_rpt_sf"/>
</dbReference>
<dbReference type="RefSeq" id="WP_260978159.1">
    <property type="nucleotide sequence ID" value="NZ_JAODBU010000002.1"/>
</dbReference>
<protein>
    <recommendedName>
        <fullName evidence="3">Bacterial repeat domain-containing protein</fullName>
    </recommendedName>
</protein>
<reference evidence="1" key="1">
    <citation type="submission" date="2022-09" db="EMBL/GenBank/DDBJ databases">
        <title>Eubacterium sp. LFL-14 isolated from human feces.</title>
        <authorList>
            <person name="Liu F."/>
        </authorList>
    </citation>
    <scope>NUCLEOTIDE SEQUENCE</scope>
    <source>
        <strain evidence="1">LFL-14</strain>
    </source>
</reference>
<dbReference type="Proteomes" id="UP001431199">
    <property type="component" value="Unassembled WGS sequence"/>
</dbReference>
<proteinExistence type="predicted"/>
<sequence>MKMKRKKFLEKVVFGLLMFGFMFLFNGNIKADITVTTEAQLRAAMTSGKSETINVAANITMTGGWIEVNGNYRLVASGAEHTIMRAANKEGWMFHVGTYSSVIVGYTGASYNLNIGGNKSANPNFKSSGCFFIEGNDKGAGSLIVTSHGVIRNFRNKDSNAGAAIYNLNGSVTIRNGGTIYGCEGAMGPAIMNSGGTVTISDGFLHSNTASSSLGANDKDSSGNGGAIAMLGGTLTLSGGNIYNNTATNNGGGISIKRNATVTMSGGYIGQYGHGNSSGSEGGGIYVGENSSFTMTGGVIGGSGNKNTSGEEGGGLFVTGSGTSAIIRSAEISYNNASGSGGGIFSGYGASLTLGYRNNRTVGSGPVISHNTSSASGGGIRANGGGNNENNRGGTTVIYGATVDANTSRGTYGGGISVQDSVSSGGSSFSMSYTRVTNNNVSNLSVGDSIGGGVSIKNDNGNGTVVPTFDHNQIYYNTSAGSGGGLHTQASMNITDTSFINIPDGGGTGNAAQNGNGGNVLIQSATHRSTVVTMNASVSMARGYSNGNGGSICMTGNGPGELTLNGTNVLYNLATGNGGGIYVSGIYNALTINSASVNYNTAGYNTTTGNGGGIWCEGNLQINGNASGLSYVSANNAPENGGAIYTRGSSKINYTHMDSNTAGRNGGGIYTTKSDKSAGSTELNTVSFTIDHARNGHGGAVAYETGTTGLMYNCVAGANGNAAANCTATSSGGAVFNNGTLREMNINVYHSTASQMGGAIYNGGTVRSLLRGQVIGCSVSGQGGAIANTGTIERLTLVSSSSNSVTGTGNRQGLGGAIYNSGEINEIVGEGNLVANTASTYGGGIYNSGTINKINEQQISYSTAVNGGGIYNEGKIGSITGIINNNVATVNGGGIYNKSKIDYESSEISANSSGTLGGGICNTEGGNIGYRENVAENGIANMVHDNTSGYGGGIFTNGSGSLYVNGAKIYNNIANGNAGAISSAGNAYIYSASIYHNTAKIVGGAIVNEATANGQNYMMIESCTIYNNSVSDNDGMGGAIYNVGNNLTIRSSNMYGNQAIQKGGAICNDGSAVINYIFNTTVHENRSNNGAGIYNSGNAGGMARIGTLNVQINNNSYINNNSDSYGSGLYNGGYVEIVSSDVMQRNEFGNNNATYGAGMYLNYNSRTYFNGMTYVDGNTAVAEGGGIYITENSGVTSSYSDARAVTIINNNAANAGGVYQDTNKEKDGGSLVSLKANIGFNTSTAGSTAGYYNKNGSCEIGGKVYNNIQTNNGAVLINDTCKVADIGLEIYVNKTNANNSVPGLEISKGATFECNYNLISWNNVIKGSISSDAGLGISNAGTFKMNGGTLAVYGNYASYYGISTGVQFGSKKDSSTTISNTRFEFGRETTTDDAVAPTGILASGDINILNATGYVRALGAAFIRPANNVSGAVVISGENDSHLRLESVRGLNSVVSNLGKDDALNGLNISYCDIYSEADICYSGIENYAKLTISGCKIDGRKQKFDLATKEFSKINDETLGLLNGVVTYGATIFEKNSDTESIVEYCAKKGIWSRSSKNFNNTLAFHRDTIAHNNDCGIYLQKTTMTTNHKEFKVLNNKASLDGAGIYIDSGSYAILTANAGTAEAMLTPNYFSGNKAGRNGDAIYVNTDGRLWIGGIFSINTDNDVYLSEDTYVRLLLRLTDGIEPYQYLDRMKITPSDRGEESQLGRVVARVEKVDGSGKTGESELYYNTEIKASCYGEAERQDEVVYKKFSLSDKFKSYHTVSNKYTLRSAEHVKSDIKTEYKLADKDIIISEKYKLKYNKNTNDEVSNMPKDDNKFWNETIKITKEVPSRENYEFDKNLSWNTEKTGKGTAYNGGVDFDENSDTTLYAIWNGNKTNVTVHYFLMNKKGEYEEKEKIYDSLNIGDTVSVSAYYKDDKYSEKGVTYNDRKVHTINGSQCSEAKVTEDTQINIYYAREKHRVTLRTSEGIGTVKLTDENKKTRSGSQLIAREVYASSVKDKDPIEVTADATIKNGYTFNNWKITDTSMIYTINQKEEIAVYNEDIDITATAKKDGGETPSNPDGGTPTLIVNHYVMNTDGGYSNIPTKQDIVSDVKSNDTITPYKYMDEGLEVSCKTSYDSNKLTKVVHFDNAQCDGVTYDKTKTLTLSKNKMYVVNIYYLREKCTVKLYGDDNINTITAISEKYTVDDYSTRMIPEIKTYFGATLHFDAEAKTTGDGYHYTSPIWKYGTYNNEKETVCVSSKFDYDVEYFISEFVATTDYEPIHYTVVYHSNEPYGVVTGTMEDSVYTYNVRGKLRKNTFKHDTLKFIGWNTKKDGKGTSYVDENEVYNWSDKNGDVINLYAMWKPNEDDDIPYPHISVKDQYYEVGTTLTINDILGEIKVSDGYGDLIDNDLAELGIVRIVWDVDEDGEVDANDVPVFPADSVNSFSDTNLSKGLVSRYLTTDCEKNFLVTVQAHNYNYATDEIGHYAKEQFSVTIYRLKNIKGYVRSITLDTLNTIDPDSKWATGAYYAELVKGIMKGNHVADKATGYTSLQAQSDNYAEAEAIYRFTDKEVEEIKEHDSKYGFSAEWFDNHFSPVYENRDDE</sequence>
<accession>A0ABT2LWP4</accession>
<dbReference type="EMBL" id="JAODBU010000002">
    <property type="protein sequence ID" value="MCT7397723.1"/>
    <property type="molecule type" value="Genomic_DNA"/>
</dbReference>
<evidence type="ECO:0000313" key="2">
    <source>
        <dbReference type="Proteomes" id="UP001431199"/>
    </source>
</evidence>
<evidence type="ECO:0000313" key="1">
    <source>
        <dbReference type="EMBL" id="MCT7397723.1"/>
    </source>
</evidence>